<comment type="caution">
    <text evidence="4">The sequence shown here is derived from an EMBL/GenBank/DDBJ whole genome shotgun (WGS) entry which is preliminary data.</text>
</comment>
<dbReference type="RefSeq" id="WP_035015848.1">
    <property type="nucleotide sequence ID" value="NZ_ARZY01000038.1"/>
</dbReference>
<dbReference type="STRING" id="1328313.DS2_15834"/>
<protein>
    <submittedName>
        <fullName evidence="4">OmpA family Oar-like outer membrane protein</fullName>
    </submittedName>
</protein>
<dbReference type="EMBL" id="ARZY01000038">
    <property type="protein sequence ID" value="EWH08719.1"/>
    <property type="molecule type" value="Genomic_DNA"/>
</dbReference>
<keyword evidence="3" id="KW-0998">Cell outer membrane</keyword>
<evidence type="ECO:0000256" key="3">
    <source>
        <dbReference type="ARBA" id="ARBA00023237"/>
    </source>
</evidence>
<reference evidence="4 5" key="1">
    <citation type="journal article" date="2014" name="Genome Announc.">
        <title>Draft Genome Sequence of the Agar-Degrading Bacterium Catenovulum sp. Strain DS-2, Isolated from Intestines of Haliotis diversicolor.</title>
        <authorList>
            <person name="Shan D."/>
            <person name="Li X."/>
            <person name="Gu Z."/>
            <person name="Wei G."/>
            <person name="Gao Z."/>
            <person name="Shao Z."/>
        </authorList>
    </citation>
    <scope>NUCLEOTIDE SEQUENCE [LARGE SCALE GENOMIC DNA]</scope>
    <source>
        <strain evidence="4 5">DS-2</strain>
    </source>
</reference>
<dbReference type="InterPro" id="IPR036942">
    <property type="entry name" value="Beta-barrel_TonB_sf"/>
</dbReference>
<comment type="subcellular location">
    <subcellularLocation>
        <location evidence="1">Cell outer membrane</location>
    </subcellularLocation>
</comment>
<sequence>MTYSSRLHFIALSIVCILYSNLALTNNITSQLRGVVDDANCPCELILTNSQQQLKLQKNVNGQQVFSFNNLAAGQEYQLTVRNQQHVIFEESFTLELNQDKWLTIAPSNKKEVIQVVGRQTTNPNQFNAQQLHNLSVFNRDIKQALNQSAYVIKQLGADAPLSIAGQHPNMNQFSVDGLAQNDNFGLNSNGYPTQRLPIPFAALANVSVSPAPFDVHFNNFTGGDINVTTKSGAEDFSAGVFYQYGNEQLSGKLIKDNGSKAELDDFAHTFFGFDFSGSLSEQLYYFVAFEAFNSPKTATWAPTGAYGANNADITLEDVQKIQQIALNTYQIDIGDWHSQPQEQDEKWLIKLDWFANQQHKLSTTLQYNEGNLTRNSGWSASDLYLSSHWYDKIETLKSATSYWHADWSDNLSSEFKLAYKDVTTEQKSLSDFADVTVYSQINNNRPTAAVSFGSDIYRHANQLSNQTFISQFSFDYQWFEHSLLAGIEWQQQQTKNLFAPNSKGSWQFNSIEHFANQQASKFSYANAYTNNPADAAVDIKLDTLSLFLADNLQINQALNVELGLRYQKMYMANAPKLNQKFVQRFGFNNNHTLDGLDVLLPRVQLIWQINPQHKLSLGAGYFSGGQPLVWLANNFSNDGITYTQFDPASVDSEIYLTDVNLQVPNQVKASLQQADGYTNSLSPNFKLPYSVKSSATYQYTPQNTWLGANWQHQLEFLYQQNRHDVIWQELIRTPQTNTDGSVKTTQDGGRILYQTLDPLTGEHTSRYDIVLTNSVQNTHSQIWSLSSQANWMDKIKLSIQYANQNIDEIQPGYGSTAGYNYTTAATINRNNPSVGTSTYQVKHKFAVNLTYQFNWLKHYASELSLQFERRSGTPYSWTLESYYSTDFGDQNDLSYYSSYLAYIPTKNDANVVYQDLNYAELAEYMQQFNLEQYAGGYTAKNQHFAPWQSYLDLNFRQQLPAFSSNHLAEVYLTIKNLLNFFNSDWGKIKNRGDSDRPLVAFNVDEQGRYVYRKPYYGFSDNSWFYADLNASVWQMQIGLSYRF</sequence>
<dbReference type="Gene3D" id="2.40.170.20">
    <property type="entry name" value="TonB-dependent receptor, beta-barrel domain"/>
    <property type="match status" value="1"/>
</dbReference>
<accession>W7Q7G8</accession>
<dbReference type="SUPFAM" id="SSF56935">
    <property type="entry name" value="Porins"/>
    <property type="match status" value="1"/>
</dbReference>
<gene>
    <name evidence="4" type="ORF">DS2_15834</name>
</gene>
<keyword evidence="2" id="KW-0472">Membrane</keyword>
<evidence type="ECO:0000313" key="4">
    <source>
        <dbReference type="EMBL" id="EWH08719.1"/>
    </source>
</evidence>
<proteinExistence type="predicted"/>
<dbReference type="Proteomes" id="UP000019276">
    <property type="component" value="Unassembled WGS sequence"/>
</dbReference>
<name>W7Q7G8_9ALTE</name>
<dbReference type="OrthoDB" id="9768147at2"/>
<dbReference type="PATRIC" id="fig|1328313.3.peg.3233"/>
<evidence type="ECO:0000256" key="1">
    <source>
        <dbReference type="ARBA" id="ARBA00004442"/>
    </source>
</evidence>
<evidence type="ECO:0000313" key="5">
    <source>
        <dbReference type="Proteomes" id="UP000019276"/>
    </source>
</evidence>
<dbReference type="eggNOG" id="COG4771">
    <property type="taxonomic scope" value="Bacteria"/>
</dbReference>
<dbReference type="AlphaFoldDB" id="W7Q7G8"/>
<evidence type="ECO:0000256" key="2">
    <source>
        <dbReference type="ARBA" id="ARBA00023136"/>
    </source>
</evidence>
<dbReference type="GO" id="GO:0009279">
    <property type="term" value="C:cell outer membrane"/>
    <property type="evidence" value="ECO:0007669"/>
    <property type="project" value="UniProtKB-SubCell"/>
</dbReference>
<organism evidence="4 5">
    <name type="scientific">Catenovulum agarivorans DS-2</name>
    <dbReference type="NCBI Taxonomy" id="1328313"/>
    <lineage>
        <taxon>Bacteria</taxon>
        <taxon>Pseudomonadati</taxon>
        <taxon>Pseudomonadota</taxon>
        <taxon>Gammaproteobacteria</taxon>
        <taxon>Alteromonadales</taxon>
        <taxon>Alteromonadaceae</taxon>
        <taxon>Catenovulum</taxon>
    </lineage>
</organism>
<keyword evidence="5" id="KW-1185">Reference proteome</keyword>